<comment type="caution">
    <text evidence="1">The sequence shown here is derived from an EMBL/GenBank/DDBJ whole genome shotgun (WGS) entry which is preliminary data.</text>
</comment>
<organism evidence="1 2">
    <name type="scientific">Flavihumibacter fluminis</name>
    <dbReference type="NCBI Taxonomy" id="2909236"/>
    <lineage>
        <taxon>Bacteria</taxon>
        <taxon>Pseudomonadati</taxon>
        <taxon>Bacteroidota</taxon>
        <taxon>Chitinophagia</taxon>
        <taxon>Chitinophagales</taxon>
        <taxon>Chitinophagaceae</taxon>
        <taxon>Flavihumibacter</taxon>
    </lineage>
</organism>
<name>A0ABS9BJV2_9BACT</name>
<sequence>MLKEGNVMEYYCEAETIYMHSNQSRPRYSKLARKAITYYLGDRIKPDQAVYAQTEWFFRQLIDGYVQFKVFHKQPYDWSFIDNTFRVYITGAELKDVGGDSKVLENGYNGVKGCEFPIFNA</sequence>
<proteinExistence type="predicted"/>
<keyword evidence="2" id="KW-1185">Reference proteome</keyword>
<accession>A0ABS9BJV2</accession>
<reference evidence="1 2" key="1">
    <citation type="submission" date="2022-01" db="EMBL/GenBank/DDBJ databases">
        <title>Flavihumibacter sp. nov., isolated from sediment of a river.</title>
        <authorList>
            <person name="Liu H."/>
        </authorList>
    </citation>
    <scope>NUCLEOTIDE SEQUENCE [LARGE SCALE GENOMIC DNA]</scope>
    <source>
        <strain evidence="1 2">RY-1</strain>
    </source>
</reference>
<gene>
    <name evidence="1" type="ORF">L0U88_12190</name>
</gene>
<protein>
    <submittedName>
        <fullName evidence="1">Uncharacterized protein</fullName>
    </submittedName>
</protein>
<evidence type="ECO:0000313" key="2">
    <source>
        <dbReference type="Proteomes" id="UP001200145"/>
    </source>
</evidence>
<dbReference type="Proteomes" id="UP001200145">
    <property type="component" value="Unassembled WGS sequence"/>
</dbReference>
<evidence type="ECO:0000313" key="1">
    <source>
        <dbReference type="EMBL" id="MCF1715387.1"/>
    </source>
</evidence>
<dbReference type="EMBL" id="JAKEVY010000003">
    <property type="protein sequence ID" value="MCF1715387.1"/>
    <property type="molecule type" value="Genomic_DNA"/>
</dbReference>